<gene>
    <name evidence="3" type="ORF">KDB89_00415</name>
</gene>
<evidence type="ECO:0000313" key="3">
    <source>
        <dbReference type="EMBL" id="QXT62992.1"/>
    </source>
</evidence>
<evidence type="ECO:0000256" key="1">
    <source>
        <dbReference type="SAM" id="MobiDB-lite"/>
    </source>
</evidence>
<keyword evidence="4" id="KW-1185">Reference proteome</keyword>
<evidence type="ECO:0000313" key="4">
    <source>
        <dbReference type="Proteomes" id="UP000824504"/>
    </source>
</evidence>
<feature type="chain" id="PRO_5046838380" description="Lipoprotein" evidence="2">
    <location>
        <begin position="22"/>
        <end position="161"/>
    </location>
</feature>
<accession>A0ABX8SHX6</accession>
<feature type="compositionally biased region" description="Low complexity" evidence="1">
    <location>
        <begin position="20"/>
        <end position="43"/>
    </location>
</feature>
<evidence type="ECO:0000256" key="2">
    <source>
        <dbReference type="SAM" id="SignalP"/>
    </source>
</evidence>
<protein>
    <recommendedName>
        <fullName evidence="5">Lipoprotein</fullName>
    </recommendedName>
</protein>
<keyword evidence="2" id="KW-0732">Signal</keyword>
<feature type="region of interest" description="Disordered" evidence="1">
    <location>
        <begin position="20"/>
        <end position="51"/>
    </location>
</feature>
<evidence type="ECO:0008006" key="5">
    <source>
        <dbReference type="Google" id="ProtNLM"/>
    </source>
</evidence>
<name>A0ABX8SHX6_9ACTN</name>
<feature type="signal peptide" evidence="2">
    <location>
        <begin position="1"/>
        <end position="21"/>
    </location>
</feature>
<reference evidence="3 4" key="1">
    <citation type="submission" date="2021-07" db="EMBL/GenBank/DDBJ databases">
        <title>complete genome sequencing of Tessaracoccus sp.J1M15.</title>
        <authorList>
            <person name="Bae J.-W."/>
            <person name="Kim D.-y."/>
        </authorList>
    </citation>
    <scope>NUCLEOTIDE SEQUENCE [LARGE SCALE GENOMIC DNA]</scope>
    <source>
        <strain evidence="3 4">J1M15</strain>
    </source>
</reference>
<dbReference type="EMBL" id="CP079216">
    <property type="protein sequence ID" value="QXT62992.1"/>
    <property type="molecule type" value="Genomic_DNA"/>
</dbReference>
<proteinExistence type="predicted"/>
<dbReference type="PROSITE" id="PS51257">
    <property type="entry name" value="PROKAR_LIPOPROTEIN"/>
    <property type="match status" value="1"/>
</dbReference>
<dbReference type="Proteomes" id="UP000824504">
    <property type="component" value="Chromosome"/>
</dbReference>
<dbReference type="RefSeq" id="WP_219082421.1">
    <property type="nucleotide sequence ID" value="NZ_CP079216.1"/>
</dbReference>
<organism evidence="3 4">
    <name type="scientific">Tessaracoccus palaemonis</name>
    <dbReference type="NCBI Taxonomy" id="2829499"/>
    <lineage>
        <taxon>Bacteria</taxon>
        <taxon>Bacillati</taxon>
        <taxon>Actinomycetota</taxon>
        <taxon>Actinomycetes</taxon>
        <taxon>Propionibacteriales</taxon>
        <taxon>Propionibacteriaceae</taxon>
        <taxon>Tessaracoccus</taxon>
    </lineage>
</organism>
<sequence>MRGWRAAALALAGAVALTTGCTPTPEPSGPTTAASSTPSATRTNDAGTLGEDAYPEQVDSFTFHWEGGAPMYERVGDDVDRINVQDMGRSAEDFAVNRTLLGFDAAEETAPGIFCQTQDGLASCVTESDSLRLWIFTDLVGTLGIDDLAAWTATFLEATPG</sequence>